<name>A0A497F1I3_9CREN</name>
<dbReference type="PIRSF" id="PIRSF004869">
    <property type="entry name" value="PflX_prd"/>
    <property type="match status" value="1"/>
</dbReference>
<organism evidence="9 10">
    <name type="scientific">Thermoproteota archaeon</name>
    <dbReference type="NCBI Taxonomy" id="2056631"/>
    <lineage>
        <taxon>Archaea</taxon>
        <taxon>Thermoproteota</taxon>
    </lineage>
</organism>
<comment type="caution">
    <text evidence="9">The sequence shown here is derived from an EMBL/GenBank/DDBJ whole genome shotgun (WGS) entry which is preliminary data.</text>
</comment>
<dbReference type="GO" id="GO:0003824">
    <property type="term" value="F:catalytic activity"/>
    <property type="evidence" value="ECO:0007669"/>
    <property type="project" value="InterPro"/>
</dbReference>
<dbReference type="InterPro" id="IPR016431">
    <property type="entry name" value="Pyrv-formate_lyase-activ_prd"/>
</dbReference>
<evidence type="ECO:0000256" key="1">
    <source>
        <dbReference type="ARBA" id="ARBA00022485"/>
    </source>
</evidence>
<dbReference type="GO" id="GO:0046872">
    <property type="term" value="F:metal ion binding"/>
    <property type="evidence" value="ECO:0007669"/>
    <property type="project" value="UniProtKB-KW"/>
</dbReference>
<dbReference type="InterPro" id="IPR007197">
    <property type="entry name" value="rSAM"/>
</dbReference>
<evidence type="ECO:0000256" key="5">
    <source>
        <dbReference type="ARBA" id="ARBA00023014"/>
    </source>
</evidence>
<dbReference type="PANTHER" id="PTHR30352:SF22">
    <property type="entry name" value="PYRUVATE FORMATE-LYASE ACTIVATING ENZYME HOMOLOG"/>
    <property type="match status" value="1"/>
</dbReference>
<evidence type="ECO:0000256" key="4">
    <source>
        <dbReference type="ARBA" id="ARBA00023004"/>
    </source>
</evidence>
<comment type="cofactor">
    <cofactor evidence="6">
        <name>[4Fe-4S] cluster</name>
        <dbReference type="ChEBI" id="CHEBI:49883"/>
    </cofactor>
    <text evidence="6">Binds 1 [4Fe-4S] cluster. The cluster is coordinated with 3 cysteines and an exchangeable S-adenosyl-L-methionine.</text>
</comment>
<reference evidence="10 11" key="1">
    <citation type="submission" date="2018-06" db="EMBL/GenBank/DDBJ databases">
        <title>Extensive metabolic versatility and redundancy in microbially diverse, dynamic hydrothermal sediments.</title>
        <authorList>
            <person name="Dombrowski N."/>
            <person name="Teske A."/>
            <person name="Baker B.J."/>
        </authorList>
    </citation>
    <scope>NUCLEOTIDE SEQUENCE [LARGE SCALE GENOMIC DNA]</scope>
    <source>
        <strain evidence="9">B34_G17</strain>
        <strain evidence="8">B66_G16</strain>
    </source>
</reference>
<evidence type="ECO:0000313" key="11">
    <source>
        <dbReference type="Proteomes" id="UP000278475"/>
    </source>
</evidence>
<dbReference type="Proteomes" id="UP000278475">
    <property type="component" value="Unassembled WGS sequence"/>
</dbReference>
<keyword evidence="2 6" id="KW-0949">S-adenosyl-L-methionine</keyword>
<dbReference type="EMBL" id="QMQV01000012">
    <property type="protein sequence ID" value="RLE50134.1"/>
    <property type="molecule type" value="Genomic_DNA"/>
</dbReference>
<dbReference type="Pfam" id="PF04055">
    <property type="entry name" value="Radical_SAM"/>
    <property type="match status" value="1"/>
</dbReference>
<dbReference type="CDD" id="cd01335">
    <property type="entry name" value="Radical_SAM"/>
    <property type="match status" value="1"/>
</dbReference>
<dbReference type="SUPFAM" id="SSF102114">
    <property type="entry name" value="Radical SAM enzymes"/>
    <property type="match status" value="1"/>
</dbReference>
<dbReference type="SFLD" id="SFLDS00029">
    <property type="entry name" value="Radical_SAM"/>
    <property type="match status" value="1"/>
</dbReference>
<keyword evidence="3 6" id="KW-0479">Metal-binding</keyword>
<feature type="binding site" evidence="6">
    <location>
        <position position="157"/>
    </location>
    <ligand>
        <name>[4Fe-4S] cluster</name>
        <dbReference type="ChEBI" id="CHEBI:49883"/>
        <note>4Fe-4S-S-AdoMet</note>
    </ligand>
</feature>
<dbReference type="GO" id="GO:0051539">
    <property type="term" value="F:4 iron, 4 sulfur cluster binding"/>
    <property type="evidence" value="ECO:0007669"/>
    <property type="project" value="UniProtKB-KW"/>
</dbReference>
<gene>
    <name evidence="8" type="ORF">DRJ31_02340</name>
    <name evidence="9" type="ORF">DRJ33_02785</name>
</gene>
<dbReference type="PANTHER" id="PTHR30352">
    <property type="entry name" value="PYRUVATE FORMATE-LYASE-ACTIVATING ENZYME"/>
    <property type="match status" value="1"/>
</dbReference>
<feature type="domain" description="Radical SAM core" evidence="7">
    <location>
        <begin position="153"/>
        <end position="320"/>
    </location>
</feature>
<dbReference type="InterPro" id="IPR058240">
    <property type="entry name" value="rSAM_sf"/>
</dbReference>
<evidence type="ECO:0000313" key="9">
    <source>
        <dbReference type="EMBL" id="RLE52790.1"/>
    </source>
</evidence>
<dbReference type="AlphaFoldDB" id="A0A497F1I3"/>
<dbReference type="Gene3D" id="3.20.20.70">
    <property type="entry name" value="Aldolase class I"/>
    <property type="match status" value="1"/>
</dbReference>
<feature type="binding site" evidence="6">
    <location>
        <position position="161"/>
    </location>
    <ligand>
        <name>[4Fe-4S] cluster</name>
        <dbReference type="ChEBI" id="CHEBI:49883"/>
        <note>4Fe-4S-S-AdoMet</note>
    </ligand>
</feature>
<keyword evidence="4 6" id="KW-0408">Iron</keyword>
<feature type="binding site" evidence="6">
    <location>
        <position position="164"/>
    </location>
    <ligand>
        <name>[4Fe-4S] cluster</name>
        <dbReference type="ChEBI" id="CHEBI:49883"/>
        <note>4Fe-4S-S-AdoMet</note>
    </ligand>
</feature>
<dbReference type="InterPro" id="IPR034457">
    <property type="entry name" value="Organic_radical-activating"/>
</dbReference>
<evidence type="ECO:0000313" key="10">
    <source>
        <dbReference type="Proteomes" id="UP000272051"/>
    </source>
</evidence>
<keyword evidence="5 6" id="KW-0411">Iron-sulfur</keyword>
<proteinExistence type="predicted"/>
<evidence type="ECO:0000256" key="3">
    <source>
        <dbReference type="ARBA" id="ARBA00022723"/>
    </source>
</evidence>
<sequence>MLLSHGFTLRKSKCRVCGKEDSLISHPLDICLDCIRDNPKASIPLALETHAKVRSKYGLPPTPPKTPKGIKCMLCSNECQLGEFEVGYCGLKKNVDGKLISLSTPTSAAMYAYKDPQITNCCAAWFCPATGAGYPKYSYTPGPEYGYYNYAVFFYGCNFSCLFCQNFSHKNVERAPIYSVSHALYEVLKDPSISCVCFFGGSPEPSLPFALNLSRQLIEKSNRILRICFEWNGCGNPKLVEQAAYYALVSGGNIKFDLKAFSEALSIALSGVSNKRAYENFELIYKKFYKERPEVPVLNATTLLVPGYVDEQEVEAIAQFIAKLDDQIPYSLLVFYPTFYMSSLPITPLKQAIRCYLVAKRHLRRVNVGNLHLLGLHTMKQFEEKCKLEA</sequence>
<evidence type="ECO:0000256" key="6">
    <source>
        <dbReference type="PIRSR" id="PIRSR004869-50"/>
    </source>
</evidence>
<evidence type="ECO:0000259" key="7">
    <source>
        <dbReference type="Pfam" id="PF04055"/>
    </source>
</evidence>
<evidence type="ECO:0000313" key="8">
    <source>
        <dbReference type="EMBL" id="RLE50134.1"/>
    </source>
</evidence>
<protein>
    <submittedName>
        <fullName evidence="9">Radical SAM protein</fullName>
    </submittedName>
</protein>
<accession>A0A497F1I3</accession>
<dbReference type="Proteomes" id="UP000272051">
    <property type="component" value="Unassembled WGS sequence"/>
</dbReference>
<dbReference type="EMBL" id="QMQX01000035">
    <property type="protein sequence ID" value="RLE52790.1"/>
    <property type="molecule type" value="Genomic_DNA"/>
</dbReference>
<dbReference type="InterPro" id="IPR013785">
    <property type="entry name" value="Aldolase_TIM"/>
</dbReference>
<evidence type="ECO:0000256" key="2">
    <source>
        <dbReference type="ARBA" id="ARBA00022691"/>
    </source>
</evidence>
<keyword evidence="1" id="KW-0004">4Fe-4S</keyword>